<dbReference type="InterPro" id="IPR016084">
    <property type="entry name" value="Haem_Oase-like_multi-hlx"/>
</dbReference>
<feature type="chain" id="PRO_5035150280" description="Heme oxygenase" evidence="4">
    <location>
        <begin position="16"/>
        <end position="271"/>
    </location>
</feature>
<dbReference type="InterPro" id="IPR002051">
    <property type="entry name" value="Haem_Oase"/>
</dbReference>
<dbReference type="GO" id="GO:0042167">
    <property type="term" value="P:heme catabolic process"/>
    <property type="evidence" value="ECO:0007669"/>
    <property type="project" value="TreeGrafter"/>
</dbReference>
<dbReference type="AlphaFoldDB" id="A0A8J2SCN6"/>
<keyword evidence="3" id="KW-0408">Iron</keyword>
<evidence type="ECO:0000313" key="6">
    <source>
        <dbReference type="Proteomes" id="UP000789595"/>
    </source>
</evidence>
<accession>A0A8J2SCN6</accession>
<evidence type="ECO:0000256" key="4">
    <source>
        <dbReference type="SAM" id="SignalP"/>
    </source>
</evidence>
<dbReference type="Pfam" id="PF01126">
    <property type="entry name" value="Heme_oxygenase"/>
    <property type="match status" value="1"/>
</dbReference>
<keyword evidence="6" id="KW-1185">Reference proteome</keyword>
<organism evidence="5 6">
    <name type="scientific">Pelagomonas calceolata</name>
    <dbReference type="NCBI Taxonomy" id="35677"/>
    <lineage>
        <taxon>Eukaryota</taxon>
        <taxon>Sar</taxon>
        <taxon>Stramenopiles</taxon>
        <taxon>Ochrophyta</taxon>
        <taxon>Pelagophyceae</taxon>
        <taxon>Pelagomonadales</taxon>
        <taxon>Pelagomonadaceae</taxon>
        <taxon>Pelagomonas</taxon>
    </lineage>
</organism>
<evidence type="ECO:0000256" key="2">
    <source>
        <dbReference type="ARBA" id="ARBA00022723"/>
    </source>
</evidence>
<dbReference type="CDD" id="cd19165">
    <property type="entry name" value="HemeO"/>
    <property type="match status" value="1"/>
</dbReference>
<feature type="signal peptide" evidence="4">
    <location>
        <begin position="1"/>
        <end position="15"/>
    </location>
</feature>
<protein>
    <recommendedName>
        <fullName evidence="7">Heme oxygenase</fullName>
    </recommendedName>
</protein>
<dbReference type="Gene3D" id="1.20.910.10">
    <property type="entry name" value="Heme oxygenase-like"/>
    <property type="match status" value="1"/>
</dbReference>
<comment type="caution">
    <text evidence="5">The sequence shown here is derived from an EMBL/GenBank/DDBJ whole genome shotgun (WGS) entry which is preliminary data.</text>
</comment>
<dbReference type="OrthoDB" id="652091at2759"/>
<keyword evidence="2" id="KW-0479">Metal-binding</keyword>
<dbReference type="SUPFAM" id="SSF48613">
    <property type="entry name" value="Heme oxygenase-like"/>
    <property type="match status" value="1"/>
</dbReference>
<sequence length="271" mass="29691">MRLFITAGLLSQCTALLAPRITRSVAPLRAAATEEAANPRTFGLALELDDGTRKVHSVAENTQFVAGFFKGLGQRESFAQLTTSFYFVYEAMERALDTLDCPTLKALDFPELRRLPGLERDMAFYYGADWRSKIKPSPATRKYVAQIEKVASGDEPELLVGHLYSRYLGDLFGGQMMSGMAVKTLGEAVGDGSGGLAFYEFDAIPDSKAFITDWYTALNALDLAEATRADIVEEANVVFRLNIEVFNELEGSAIGSALRLALSTLKEKLFG</sequence>
<evidence type="ECO:0000313" key="5">
    <source>
        <dbReference type="EMBL" id="CAH0369395.1"/>
    </source>
</evidence>
<dbReference type="EMBL" id="CAKKNE010000002">
    <property type="protein sequence ID" value="CAH0369395.1"/>
    <property type="molecule type" value="Genomic_DNA"/>
</dbReference>
<reference evidence="5" key="1">
    <citation type="submission" date="2021-11" db="EMBL/GenBank/DDBJ databases">
        <authorList>
            <consortium name="Genoscope - CEA"/>
            <person name="William W."/>
        </authorList>
    </citation>
    <scope>NUCLEOTIDE SEQUENCE</scope>
</reference>
<dbReference type="GO" id="GO:0006788">
    <property type="term" value="P:heme oxidation"/>
    <property type="evidence" value="ECO:0007669"/>
    <property type="project" value="InterPro"/>
</dbReference>
<name>A0A8J2SCN6_9STRA</name>
<evidence type="ECO:0008006" key="7">
    <source>
        <dbReference type="Google" id="ProtNLM"/>
    </source>
</evidence>
<gene>
    <name evidence="5" type="ORF">PECAL_2P25170</name>
</gene>
<evidence type="ECO:0000256" key="3">
    <source>
        <dbReference type="ARBA" id="ARBA00023004"/>
    </source>
</evidence>
<proteinExistence type="predicted"/>
<dbReference type="GO" id="GO:0046872">
    <property type="term" value="F:metal ion binding"/>
    <property type="evidence" value="ECO:0007669"/>
    <property type="project" value="UniProtKB-KW"/>
</dbReference>
<keyword evidence="1" id="KW-0349">Heme</keyword>
<dbReference type="PANTHER" id="PTHR10720">
    <property type="entry name" value="HEME OXYGENASE"/>
    <property type="match status" value="1"/>
</dbReference>
<dbReference type="GO" id="GO:0006979">
    <property type="term" value="P:response to oxidative stress"/>
    <property type="evidence" value="ECO:0007669"/>
    <property type="project" value="TreeGrafter"/>
</dbReference>
<dbReference type="GO" id="GO:0020037">
    <property type="term" value="F:heme binding"/>
    <property type="evidence" value="ECO:0007669"/>
    <property type="project" value="TreeGrafter"/>
</dbReference>
<dbReference type="GO" id="GO:0004392">
    <property type="term" value="F:heme oxygenase (decyclizing) activity"/>
    <property type="evidence" value="ECO:0007669"/>
    <property type="project" value="InterPro"/>
</dbReference>
<dbReference type="PANTHER" id="PTHR10720:SF0">
    <property type="entry name" value="HEME OXYGENASE"/>
    <property type="match status" value="1"/>
</dbReference>
<dbReference type="Proteomes" id="UP000789595">
    <property type="component" value="Unassembled WGS sequence"/>
</dbReference>
<dbReference type="PRINTS" id="PR00088">
    <property type="entry name" value="HAEMOXYGNASE"/>
</dbReference>
<dbReference type="InterPro" id="IPR016053">
    <property type="entry name" value="Haem_Oase-like"/>
</dbReference>
<keyword evidence="4" id="KW-0732">Signal</keyword>
<evidence type="ECO:0000256" key="1">
    <source>
        <dbReference type="ARBA" id="ARBA00022617"/>
    </source>
</evidence>